<evidence type="ECO:0000256" key="2">
    <source>
        <dbReference type="ARBA" id="ARBA00022490"/>
    </source>
</evidence>
<evidence type="ECO:0000259" key="5">
    <source>
        <dbReference type="Pfam" id="PF01814"/>
    </source>
</evidence>
<organism evidence="6 7">
    <name type="scientific">Actinomarinicola tropica</name>
    <dbReference type="NCBI Taxonomy" id="2789776"/>
    <lineage>
        <taxon>Bacteria</taxon>
        <taxon>Bacillati</taxon>
        <taxon>Actinomycetota</taxon>
        <taxon>Acidimicrobiia</taxon>
        <taxon>Acidimicrobiales</taxon>
        <taxon>Iamiaceae</taxon>
        <taxon>Actinomarinicola</taxon>
    </lineage>
</organism>
<dbReference type="PANTHER" id="PTHR36438:SF1">
    <property type="entry name" value="IRON-SULFUR CLUSTER REPAIR PROTEIN YTFE"/>
    <property type="match status" value="1"/>
</dbReference>
<dbReference type="Proteomes" id="UP000334019">
    <property type="component" value="Chromosome"/>
</dbReference>
<dbReference type="GO" id="GO:0005737">
    <property type="term" value="C:cytoplasm"/>
    <property type="evidence" value="ECO:0007669"/>
    <property type="project" value="UniProtKB-SubCell"/>
</dbReference>
<gene>
    <name evidence="6" type="primary">ric</name>
    <name evidence="6" type="ORF">GH723_04795</name>
</gene>
<evidence type="ECO:0000256" key="1">
    <source>
        <dbReference type="ARBA" id="ARBA00004496"/>
    </source>
</evidence>
<dbReference type="PANTHER" id="PTHR36438">
    <property type="entry name" value="IRON-SULFUR CLUSTER REPAIR PROTEIN YTFE"/>
    <property type="match status" value="1"/>
</dbReference>
<feature type="domain" description="Hemerythrin-like" evidence="5">
    <location>
        <begin position="80"/>
        <end position="222"/>
    </location>
</feature>
<dbReference type="RefSeq" id="WP_153758580.1">
    <property type="nucleotide sequence ID" value="NZ_CP045851.1"/>
</dbReference>
<dbReference type="GO" id="GO:0046872">
    <property type="term" value="F:metal ion binding"/>
    <property type="evidence" value="ECO:0007669"/>
    <property type="project" value="UniProtKB-KW"/>
</dbReference>
<keyword evidence="3" id="KW-0479">Metal-binding</keyword>
<dbReference type="Pfam" id="PF04405">
    <property type="entry name" value="ScdA_N"/>
    <property type="match status" value="1"/>
</dbReference>
<name>A0A5Q2RFP9_9ACTN</name>
<evidence type="ECO:0000256" key="4">
    <source>
        <dbReference type="ARBA" id="ARBA00023004"/>
    </source>
</evidence>
<proteinExistence type="predicted"/>
<reference evidence="6 7" key="1">
    <citation type="submission" date="2019-11" db="EMBL/GenBank/DDBJ databases">
        <authorList>
            <person name="He Y."/>
        </authorList>
    </citation>
    <scope>NUCLEOTIDE SEQUENCE [LARGE SCALE GENOMIC DNA]</scope>
    <source>
        <strain evidence="6 7">SCSIO 58843</strain>
    </source>
</reference>
<evidence type="ECO:0000313" key="6">
    <source>
        <dbReference type="EMBL" id="QGG94474.1"/>
    </source>
</evidence>
<keyword evidence="2" id="KW-0963">Cytoplasm</keyword>
<dbReference type="InterPro" id="IPR019903">
    <property type="entry name" value="RIC_family"/>
</dbReference>
<dbReference type="InterPro" id="IPR012312">
    <property type="entry name" value="Hemerythrin-like"/>
</dbReference>
<keyword evidence="7" id="KW-1185">Reference proteome</keyword>
<evidence type="ECO:0000313" key="7">
    <source>
        <dbReference type="Proteomes" id="UP000334019"/>
    </source>
</evidence>
<sequence>MTTTHVDPRATLGELVKERSTRARVLEHHGIDYCCHGHRPLDEAAAEAGIDLDLLVAELAGSDAGTGADDVERTPVELVDHIVETHHAYLHEELPLLQELAHKVESVHGVRHPELVSVAALVRAVVEDLVPHLAEEETVVFPAIRRHVDAGEDVPGELVERLRDDHEATGALLGELRSVTDGYQVPGDACASYTSLYERLAALEADTFRHIHLENNVLFPALSG</sequence>
<dbReference type="Gene3D" id="1.20.120.520">
    <property type="entry name" value="nmb1532 protein domain like"/>
    <property type="match status" value="1"/>
</dbReference>
<dbReference type="EMBL" id="CP045851">
    <property type="protein sequence ID" value="QGG94474.1"/>
    <property type="molecule type" value="Genomic_DNA"/>
</dbReference>
<keyword evidence="4" id="KW-0408">Iron</keyword>
<dbReference type="AlphaFoldDB" id="A0A5Q2RFP9"/>
<evidence type="ECO:0000256" key="3">
    <source>
        <dbReference type="ARBA" id="ARBA00022723"/>
    </source>
</evidence>
<comment type="subcellular location">
    <subcellularLocation>
        <location evidence="1">Cytoplasm</location>
    </subcellularLocation>
</comment>
<accession>A0A5Q2RFP9</accession>
<protein>
    <submittedName>
        <fullName evidence="6">Iron-sulfur cluster repair di-iron protein</fullName>
    </submittedName>
</protein>
<dbReference type="NCBIfam" id="TIGR03652">
    <property type="entry name" value="FeS_repair_RIC"/>
    <property type="match status" value="1"/>
</dbReference>
<dbReference type="Pfam" id="PF01814">
    <property type="entry name" value="Hemerythrin"/>
    <property type="match status" value="1"/>
</dbReference>
<dbReference type="KEGG" id="atq:GH723_04795"/>